<gene>
    <name evidence="1" type="primary">cfbE</name>
    <name evidence="1" type="ORF">OU421_12230</name>
</gene>
<name>A0A9X9T7Y2_METOG</name>
<dbReference type="SUPFAM" id="SSF53623">
    <property type="entry name" value="MurD-like peptide ligases, catalytic domain"/>
    <property type="match status" value="1"/>
</dbReference>
<protein>
    <submittedName>
        <fullName evidence="1">Coenzyme F430 synthase</fullName>
    </submittedName>
</protein>
<dbReference type="AlphaFoldDB" id="A0A9X9T7Y2"/>
<dbReference type="KEGG" id="mou:OU421_12230"/>
<sequence>MYILVVDTIHGGTEISRHLLLQGHRVDTVDVYRGDGSISVDEALKRTYDIIAAPVHLDPGHPLMQMTAQYRTHHQMTPFCLGKTCPRFTVEITGARGKTTTAHALASILPGSGILLSSVGITEFPSQTVLGKKSITPASTIVAAKMAIASGGWLIAEESLGVSGIGTLGILTSDEDYLCAGGKKHAAEIKKGMLLSCKTILAAPGISWEDERILHAEDIVSCEDAVCTWSYKGREGSFTNSLLCLTAYRNAIQTAAAAACILGYSPDLLRTFTALPGRLHATPVGSSVLIDDANSGTSQKTAIEAVRYGRTILPESPVHLVIGAEAENICEGFSLTDIKHVIETTEPDSVILVGSAYPDDTESQLSYPCVHLSTLAEGEEYAKTISHAGVIVLAVKTWR</sequence>
<proteinExistence type="predicted"/>
<reference evidence="1" key="1">
    <citation type="submission" date="2022-11" db="EMBL/GenBank/DDBJ databases">
        <title>Complete genome sequence of Methanogenium organophilum DSM 3596.</title>
        <authorList>
            <person name="Chen S.-C."/>
            <person name="Lai S.-J."/>
            <person name="You Y.-T."/>
        </authorList>
    </citation>
    <scope>NUCLEOTIDE SEQUENCE</scope>
    <source>
        <strain evidence="1">DSM 3596</strain>
    </source>
</reference>
<dbReference type="InterPro" id="IPR036565">
    <property type="entry name" value="Mur-like_cat_sf"/>
</dbReference>
<dbReference type="EMBL" id="CP113361">
    <property type="protein sequence ID" value="WAI01165.1"/>
    <property type="molecule type" value="Genomic_DNA"/>
</dbReference>
<dbReference type="NCBIfam" id="NF033197">
    <property type="entry name" value="F430_CfbE"/>
    <property type="match status" value="1"/>
</dbReference>
<dbReference type="GeneID" id="76835882"/>
<dbReference type="RefSeq" id="WP_268186383.1">
    <property type="nucleotide sequence ID" value="NZ_CP113361.1"/>
</dbReference>
<organism evidence="1 2">
    <name type="scientific">Methanogenium organophilum</name>
    <dbReference type="NCBI Taxonomy" id="2199"/>
    <lineage>
        <taxon>Archaea</taxon>
        <taxon>Methanobacteriati</taxon>
        <taxon>Methanobacteriota</taxon>
        <taxon>Stenosarchaea group</taxon>
        <taxon>Methanomicrobia</taxon>
        <taxon>Methanomicrobiales</taxon>
        <taxon>Methanomicrobiaceae</taxon>
        <taxon>Methanogenium</taxon>
    </lineage>
</organism>
<keyword evidence="2" id="KW-1185">Reference proteome</keyword>
<dbReference type="Proteomes" id="UP001163096">
    <property type="component" value="Chromosome"/>
</dbReference>
<evidence type="ECO:0000313" key="1">
    <source>
        <dbReference type="EMBL" id="WAI01165.1"/>
    </source>
</evidence>
<accession>A0A9X9T7Y2</accession>
<dbReference type="GO" id="GO:0005524">
    <property type="term" value="F:ATP binding"/>
    <property type="evidence" value="ECO:0007669"/>
    <property type="project" value="InterPro"/>
</dbReference>
<evidence type="ECO:0000313" key="2">
    <source>
        <dbReference type="Proteomes" id="UP001163096"/>
    </source>
</evidence>